<dbReference type="Proteomes" id="UP000006820">
    <property type="component" value="Chromosome"/>
</dbReference>
<dbReference type="STRING" id="247156.NFA_42690"/>
<evidence type="ECO:0000313" key="2">
    <source>
        <dbReference type="EMBL" id="BAD59118.1"/>
    </source>
</evidence>
<dbReference type="NCBIfam" id="TIGR03930">
    <property type="entry name" value="WXG100_ESAT6"/>
    <property type="match status" value="1"/>
</dbReference>
<dbReference type="RefSeq" id="WP_011210803.1">
    <property type="nucleotide sequence ID" value="NC_006361.1"/>
</dbReference>
<gene>
    <name evidence="2" type="ordered locus">NFA_42690</name>
</gene>
<dbReference type="KEGG" id="nfa:NFA_42690"/>
<sequence length="104" mass="11617">MSDELQVEVDRLREAARFVADKAQIIRERVTQLDTTIGKELLADGWQGKAASAYDESWVEWKQGADDIVAALDSSASNLLDAANRYEMWDAETRDAITRAEGQV</sequence>
<protein>
    <recommendedName>
        <fullName evidence="1">ESAT-6-like protein</fullName>
    </recommendedName>
</protein>
<accession>Q5YRS3</accession>
<keyword evidence="3" id="KW-1185">Reference proteome</keyword>
<organism evidence="2 3">
    <name type="scientific">Nocardia farcinica (strain IFM 10152)</name>
    <dbReference type="NCBI Taxonomy" id="247156"/>
    <lineage>
        <taxon>Bacteria</taxon>
        <taxon>Bacillati</taxon>
        <taxon>Actinomycetota</taxon>
        <taxon>Actinomycetes</taxon>
        <taxon>Mycobacteriales</taxon>
        <taxon>Nocardiaceae</taxon>
        <taxon>Nocardia</taxon>
    </lineage>
</organism>
<dbReference type="Pfam" id="PF06013">
    <property type="entry name" value="WXG100"/>
    <property type="match status" value="1"/>
</dbReference>
<name>Q5YRS3_NOCFA</name>
<reference evidence="2 3" key="1">
    <citation type="journal article" date="2004" name="Proc. Natl. Acad. Sci. U.S.A.">
        <title>The complete genomic sequence of Nocardia farcinica IFM 10152.</title>
        <authorList>
            <person name="Ishikawa J."/>
            <person name="Yamashita A."/>
            <person name="Mikami Y."/>
            <person name="Hoshino Y."/>
            <person name="Kurita H."/>
            <person name="Hotta K."/>
            <person name="Shiba T."/>
            <person name="Hattori M."/>
        </authorList>
    </citation>
    <scope>NUCLEOTIDE SEQUENCE [LARGE SCALE GENOMIC DNA]</scope>
    <source>
        <strain evidence="2 3">IFM 10152</strain>
    </source>
</reference>
<proteinExistence type="inferred from homology"/>
<dbReference type="SUPFAM" id="SSF140453">
    <property type="entry name" value="EsxAB dimer-like"/>
    <property type="match status" value="1"/>
</dbReference>
<comment type="similarity">
    <text evidence="1">Belongs to the WXG100 family.</text>
</comment>
<dbReference type="AlphaFoldDB" id="Q5YRS3"/>
<dbReference type="eggNOG" id="COG4842">
    <property type="taxonomic scope" value="Bacteria"/>
</dbReference>
<evidence type="ECO:0000313" key="3">
    <source>
        <dbReference type="Proteomes" id="UP000006820"/>
    </source>
</evidence>
<dbReference type="InterPro" id="IPR010310">
    <property type="entry name" value="T7SS_ESAT-6-like"/>
</dbReference>
<dbReference type="OrthoDB" id="3787781at2"/>
<dbReference type="GeneID" id="61134899"/>
<dbReference type="InterPro" id="IPR036689">
    <property type="entry name" value="ESAT-6-like_sf"/>
</dbReference>
<dbReference type="EMBL" id="AP006618">
    <property type="protein sequence ID" value="BAD59118.1"/>
    <property type="molecule type" value="Genomic_DNA"/>
</dbReference>
<dbReference type="HOGENOM" id="CLU_176959_0_0_11"/>
<evidence type="ECO:0000256" key="1">
    <source>
        <dbReference type="RuleBase" id="RU362001"/>
    </source>
</evidence>
<dbReference type="Gene3D" id="1.10.287.1060">
    <property type="entry name" value="ESAT-6-like"/>
    <property type="match status" value="1"/>
</dbReference>